<comment type="catalytic activity">
    <reaction evidence="1">
        <text>ATP + protein L-histidine = ADP + protein N-phospho-L-histidine.</text>
        <dbReference type="EC" id="2.7.13.3"/>
    </reaction>
</comment>
<keyword evidence="9" id="KW-1133">Transmembrane helix</keyword>
<keyword evidence="13" id="KW-1185">Reference proteome</keyword>
<evidence type="ECO:0000256" key="10">
    <source>
        <dbReference type="SAM" id="SignalP"/>
    </source>
</evidence>
<feature type="domain" description="Histidine kinase" evidence="11">
    <location>
        <begin position="490"/>
        <end position="682"/>
    </location>
</feature>
<dbReference type="SMART" id="SM00387">
    <property type="entry name" value="HATPase_c"/>
    <property type="match status" value="1"/>
</dbReference>
<dbReference type="EMBL" id="ABIB01000001">
    <property type="protein sequence ID" value="EDP98336.1"/>
    <property type="molecule type" value="Genomic_DNA"/>
</dbReference>
<dbReference type="InterPro" id="IPR003594">
    <property type="entry name" value="HATPase_dom"/>
</dbReference>
<keyword evidence="9" id="KW-0812">Transmembrane</keyword>
<dbReference type="Pfam" id="PF07568">
    <property type="entry name" value="HisKA_2"/>
    <property type="match status" value="1"/>
</dbReference>
<keyword evidence="6 12" id="KW-0418">Kinase</keyword>
<dbReference type="EC" id="2.7.13.3" evidence="2"/>
<evidence type="ECO:0000256" key="1">
    <source>
        <dbReference type="ARBA" id="ARBA00000085"/>
    </source>
</evidence>
<dbReference type="PANTHER" id="PTHR41523">
    <property type="entry name" value="TWO-COMPONENT SYSTEM SENSOR PROTEIN"/>
    <property type="match status" value="1"/>
</dbReference>
<dbReference type="Gene3D" id="1.25.40.10">
    <property type="entry name" value="Tetratricopeptide repeat domain"/>
    <property type="match status" value="2"/>
</dbReference>
<keyword evidence="9" id="KW-0472">Membrane</keyword>
<evidence type="ECO:0000256" key="9">
    <source>
        <dbReference type="SAM" id="Phobius"/>
    </source>
</evidence>
<evidence type="ECO:0000313" key="13">
    <source>
        <dbReference type="Proteomes" id="UP000002945"/>
    </source>
</evidence>
<feature type="signal peptide" evidence="10">
    <location>
        <begin position="1"/>
        <end position="28"/>
    </location>
</feature>
<evidence type="ECO:0000256" key="8">
    <source>
        <dbReference type="SAM" id="Coils"/>
    </source>
</evidence>
<dbReference type="Gene3D" id="3.30.565.10">
    <property type="entry name" value="Histidine kinase-like ATPase, C-terminal domain"/>
    <property type="match status" value="1"/>
</dbReference>
<dbReference type="GO" id="GO:0004673">
    <property type="term" value="F:protein histidine kinase activity"/>
    <property type="evidence" value="ECO:0007669"/>
    <property type="project" value="UniProtKB-EC"/>
</dbReference>
<dbReference type="eggNOG" id="COG3920">
    <property type="taxonomic scope" value="Bacteria"/>
</dbReference>
<evidence type="ECO:0000256" key="2">
    <source>
        <dbReference type="ARBA" id="ARBA00012438"/>
    </source>
</evidence>
<dbReference type="PANTHER" id="PTHR41523:SF8">
    <property type="entry name" value="ETHYLENE RESPONSE SENSOR PROTEIN"/>
    <property type="match status" value="1"/>
</dbReference>
<keyword evidence="8" id="KW-0175">Coiled coil</keyword>
<evidence type="ECO:0000256" key="7">
    <source>
        <dbReference type="ARBA" id="ARBA00022840"/>
    </source>
</evidence>
<evidence type="ECO:0000256" key="4">
    <source>
        <dbReference type="ARBA" id="ARBA00022679"/>
    </source>
</evidence>
<feature type="coiled-coil region" evidence="8">
    <location>
        <begin position="463"/>
        <end position="490"/>
    </location>
</feature>
<dbReference type="AlphaFoldDB" id="A9DKJ0"/>
<evidence type="ECO:0000313" key="12">
    <source>
        <dbReference type="EMBL" id="EDP98336.1"/>
    </source>
</evidence>
<proteinExistence type="predicted"/>
<dbReference type="InterPro" id="IPR011990">
    <property type="entry name" value="TPR-like_helical_dom_sf"/>
</dbReference>
<dbReference type="OrthoDB" id="9767435at2"/>
<dbReference type="GO" id="GO:0005524">
    <property type="term" value="F:ATP binding"/>
    <property type="evidence" value="ECO:0007669"/>
    <property type="project" value="UniProtKB-KW"/>
</dbReference>
<evidence type="ECO:0000256" key="5">
    <source>
        <dbReference type="ARBA" id="ARBA00022741"/>
    </source>
</evidence>
<evidence type="ECO:0000256" key="3">
    <source>
        <dbReference type="ARBA" id="ARBA00022553"/>
    </source>
</evidence>
<dbReference type="RefSeq" id="WP_007095349.1">
    <property type="nucleotide sequence ID" value="NZ_CP142125.1"/>
</dbReference>
<organism evidence="12 13">
    <name type="scientific">Kordia algicida OT-1</name>
    <dbReference type="NCBI Taxonomy" id="391587"/>
    <lineage>
        <taxon>Bacteria</taxon>
        <taxon>Pseudomonadati</taxon>
        <taxon>Bacteroidota</taxon>
        <taxon>Flavobacteriia</taxon>
        <taxon>Flavobacteriales</taxon>
        <taxon>Flavobacteriaceae</taxon>
        <taxon>Kordia</taxon>
    </lineage>
</organism>
<dbReference type="STRING" id="391587.KAOT1_14002"/>
<sequence>MNRFSISIKSFKSYLFIVAFSAIFCVSAQVPSIQKKYDSIAKILEQTKNKDSIFNLLNLQKELAEKAENKAQLIALHIKLAALADRGSVAQMEYLETALSLANEQNDTASIITASVKLARVFQVRNDYNKALFHVNTSIELSEETEDKNAIIEAYATRGNIYNNISQIAAAISDLNVAKKIALQLPDNEKELIPILKTASYIHYSNNQYTEGLQILDEIIAFYNEKGDDRKKSIWRNNKAMIHLSCLCVPVEIQKQNLYKSIKSAKKINFNAGEAYAYVHLARMLKNENKLDSAYIYLEKASNIQLGRSTKRFQGYLNQIKGDFWATKENASQAIKYFEKAYNIWDELNVLKDKQYTAKALAHFYDKQRNSAKAYKYMETYATIKDSAFSKQKVEQIKEIELTYEFKKQQYKDSIQNAEAIDIMALEQQNEIQREKHLQQILFGLFLVALAFGGFAYYAYNRKKKTSKLLDEKNKIIEKALQEKQLLLKEVHHRVKNNFQIVSSLLELQTKGIEDEKALSLANEGKNRVKSMALIHQKLYQNETGLIDFDEYIQTLVKELSYMYASEKKVTTNIHTENMEFDIDTAIPLGLIVNELITNAYKYAFDATKNNELNISINKVNDEEYKLVVSDNGKGLDDTIDLTKVKSLGLRLVRRLTKQLQGKFQLNNEDGASFEITFKDTQKRALLD</sequence>
<dbReference type="Gene3D" id="3.30.450.20">
    <property type="entry name" value="PAS domain"/>
    <property type="match status" value="1"/>
</dbReference>
<reference evidence="12 13" key="1">
    <citation type="journal article" date="2011" name="J. Bacteriol.">
        <title>Genome sequence of the algicidal bacterium Kordia algicida OT-1.</title>
        <authorList>
            <person name="Lee H.S."/>
            <person name="Kang S.G."/>
            <person name="Kwon K.K."/>
            <person name="Lee J.H."/>
            <person name="Kim S.J."/>
        </authorList>
    </citation>
    <scope>NUCLEOTIDE SEQUENCE [LARGE SCALE GENOMIC DNA]</scope>
    <source>
        <strain evidence="12 13">OT-1</strain>
    </source>
</reference>
<dbReference type="SUPFAM" id="SSF48452">
    <property type="entry name" value="TPR-like"/>
    <property type="match status" value="1"/>
</dbReference>
<dbReference type="PROSITE" id="PS50109">
    <property type="entry name" value="HIS_KIN"/>
    <property type="match status" value="1"/>
</dbReference>
<accession>A9DKJ0</accession>
<dbReference type="SUPFAM" id="SSF81901">
    <property type="entry name" value="HCP-like"/>
    <property type="match status" value="1"/>
</dbReference>
<keyword evidence="7" id="KW-0067">ATP-binding</keyword>
<gene>
    <name evidence="12" type="ORF">KAOT1_14002</name>
</gene>
<evidence type="ECO:0000256" key="6">
    <source>
        <dbReference type="ARBA" id="ARBA00022777"/>
    </source>
</evidence>
<dbReference type="InterPro" id="IPR036890">
    <property type="entry name" value="HATPase_C_sf"/>
</dbReference>
<comment type="caution">
    <text evidence="12">The sequence shown here is derived from an EMBL/GenBank/DDBJ whole genome shotgun (WGS) entry which is preliminary data.</text>
</comment>
<dbReference type="Proteomes" id="UP000002945">
    <property type="component" value="Unassembled WGS sequence"/>
</dbReference>
<dbReference type="InterPro" id="IPR005467">
    <property type="entry name" value="His_kinase_dom"/>
</dbReference>
<dbReference type="InterPro" id="IPR011495">
    <property type="entry name" value="Sig_transdc_His_kin_sub2_dim/P"/>
</dbReference>
<protein>
    <recommendedName>
        <fullName evidence="2">histidine kinase</fullName>
        <ecNumber evidence="2">2.7.13.3</ecNumber>
    </recommendedName>
</protein>
<feature type="chain" id="PRO_5002737569" description="histidine kinase" evidence="10">
    <location>
        <begin position="29"/>
        <end position="688"/>
    </location>
</feature>
<keyword evidence="10" id="KW-0732">Signal</keyword>
<evidence type="ECO:0000259" key="11">
    <source>
        <dbReference type="PROSITE" id="PS50109"/>
    </source>
</evidence>
<keyword evidence="5" id="KW-0547">Nucleotide-binding</keyword>
<dbReference type="HOGENOM" id="CLU_022307_1_0_10"/>
<dbReference type="SUPFAM" id="SSF55874">
    <property type="entry name" value="ATPase domain of HSP90 chaperone/DNA topoisomerase II/histidine kinase"/>
    <property type="match status" value="1"/>
</dbReference>
<keyword evidence="4" id="KW-0808">Transferase</keyword>
<feature type="transmembrane region" description="Helical" evidence="9">
    <location>
        <begin position="441"/>
        <end position="460"/>
    </location>
</feature>
<keyword evidence="3" id="KW-0597">Phosphoprotein</keyword>
<dbReference type="Pfam" id="PF02518">
    <property type="entry name" value="HATPase_c"/>
    <property type="match status" value="1"/>
</dbReference>
<name>A9DKJ0_9FLAO</name>